<comment type="similarity">
    <text evidence="6">Belongs to the TVP38/TMEM64 family.</text>
</comment>
<feature type="transmembrane region" description="Helical" evidence="6">
    <location>
        <begin position="97"/>
        <end position="119"/>
    </location>
</feature>
<evidence type="ECO:0000259" key="7">
    <source>
        <dbReference type="Pfam" id="PF09335"/>
    </source>
</evidence>
<keyword evidence="2 6" id="KW-1003">Cell membrane</keyword>
<dbReference type="PANTHER" id="PTHR12677:SF59">
    <property type="entry name" value="GOLGI APPARATUS MEMBRANE PROTEIN TVP38-RELATED"/>
    <property type="match status" value="1"/>
</dbReference>
<evidence type="ECO:0000256" key="4">
    <source>
        <dbReference type="ARBA" id="ARBA00022989"/>
    </source>
</evidence>
<evidence type="ECO:0000256" key="3">
    <source>
        <dbReference type="ARBA" id="ARBA00022692"/>
    </source>
</evidence>
<dbReference type="RefSeq" id="WP_131258061.1">
    <property type="nucleotide sequence ID" value="NZ_JBHSUS010000001.1"/>
</dbReference>
<keyword evidence="9" id="KW-1185">Reference proteome</keyword>
<proteinExistence type="inferred from homology"/>
<keyword evidence="5 6" id="KW-0472">Membrane</keyword>
<evidence type="ECO:0000313" key="8">
    <source>
        <dbReference type="EMBL" id="MFC6440258.1"/>
    </source>
</evidence>
<keyword evidence="3 6" id="KW-0812">Transmembrane</keyword>
<dbReference type="InterPro" id="IPR032816">
    <property type="entry name" value="VTT_dom"/>
</dbReference>
<comment type="caution">
    <text evidence="8">The sequence shown here is derived from an EMBL/GenBank/DDBJ whole genome shotgun (WGS) entry which is preliminary data.</text>
</comment>
<dbReference type="InterPro" id="IPR015414">
    <property type="entry name" value="TMEM64"/>
</dbReference>
<dbReference type="PANTHER" id="PTHR12677">
    <property type="entry name" value="GOLGI APPARATUS MEMBRANE PROTEIN TVP38-RELATED"/>
    <property type="match status" value="1"/>
</dbReference>
<evidence type="ECO:0000313" key="9">
    <source>
        <dbReference type="Proteomes" id="UP001596364"/>
    </source>
</evidence>
<evidence type="ECO:0000256" key="5">
    <source>
        <dbReference type="ARBA" id="ARBA00023136"/>
    </source>
</evidence>
<organism evidence="8 9">
    <name type="scientific">Pseudobowmanella zhangzhouensis</name>
    <dbReference type="NCBI Taxonomy" id="1537679"/>
    <lineage>
        <taxon>Bacteria</taxon>
        <taxon>Pseudomonadati</taxon>
        <taxon>Pseudomonadota</taxon>
        <taxon>Gammaproteobacteria</taxon>
        <taxon>Alteromonadales</taxon>
        <taxon>Alteromonadaceae</taxon>
    </lineage>
</organism>
<accession>A0ABW1XK17</accession>
<sequence>MTQNSVQLRQILKGVGLILTLSVVAIFLSSVDWGGRFGVEWLKSHVEQNTYTGMLQFVLLCAGLSAVGMPRQLLAFAGGFLFATWMGTLLSTLGVTLGAACSYAVARLILSRTIAARYFGKQRSIGRFLQQQTFRKTLTIRLLPVGNNLLTNLIAGTSHTPARRFLGGSFVGYLPQMLIFALAGSGTSVGSSAKLFLGVALFIIATLLSWHLYNKTRKQVPLDWQEESEVSQS</sequence>
<evidence type="ECO:0000256" key="2">
    <source>
        <dbReference type="ARBA" id="ARBA00022475"/>
    </source>
</evidence>
<evidence type="ECO:0000256" key="6">
    <source>
        <dbReference type="RuleBase" id="RU366058"/>
    </source>
</evidence>
<dbReference type="Proteomes" id="UP001596364">
    <property type="component" value="Unassembled WGS sequence"/>
</dbReference>
<feature type="transmembrane region" description="Helical" evidence="6">
    <location>
        <begin position="12"/>
        <end position="31"/>
    </location>
</feature>
<dbReference type="EMBL" id="JBHSUS010000001">
    <property type="protein sequence ID" value="MFC6440258.1"/>
    <property type="molecule type" value="Genomic_DNA"/>
</dbReference>
<dbReference type="Pfam" id="PF09335">
    <property type="entry name" value="VTT_dom"/>
    <property type="match status" value="1"/>
</dbReference>
<feature type="transmembrane region" description="Helical" evidence="6">
    <location>
        <begin position="165"/>
        <end position="183"/>
    </location>
</feature>
<keyword evidence="4 6" id="KW-1133">Transmembrane helix</keyword>
<comment type="subcellular location">
    <subcellularLocation>
        <location evidence="1 6">Cell membrane</location>
        <topology evidence="1 6">Multi-pass membrane protein</topology>
    </subcellularLocation>
</comment>
<protein>
    <recommendedName>
        <fullName evidence="6">TVP38/TMEM64 family membrane protein</fullName>
    </recommendedName>
</protein>
<reference evidence="9" key="1">
    <citation type="journal article" date="2019" name="Int. J. Syst. Evol. Microbiol.">
        <title>The Global Catalogue of Microorganisms (GCM) 10K type strain sequencing project: providing services to taxonomists for standard genome sequencing and annotation.</title>
        <authorList>
            <consortium name="The Broad Institute Genomics Platform"/>
            <consortium name="The Broad Institute Genome Sequencing Center for Infectious Disease"/>
            <person name="Wu L."/>
            <person name="Ma J."/>
        </authorList>
    </citation>
    <scope>NUCLEOTIDE SEQUENCE [LARGE SCALE GENOMIC DNA]</scope>
    <source>
        <strain evidence="9">CGMCC 1.16031</strain>
    </source>
</reference>
<name>A0ABW1XK17_9ALTE</name>
<feature type="transmembrane region" description="Helical" evidence="6">
    <location>
        <begin position="51"/>
        <end position="68"/>
    </location>
</feature>
<feature type="transmembrane region" description="Helical" evidence="6">
    <location>
        <begin position="195"/>
        <end position="213"/>
    </location>
</feature>
<gene>
    <name evidence="8" type="ORF">ACFP85_08870</name>
</gene>
<feature type="domain" description="VTT" evidence="7">
    <location>
        <begin position="70"/>
        <end position="185"/>
    </location>
</feature>
<evidence type="ECO:0000256" key="1">
    <source>
        <dbReference type="ARBA" id="ARBA00004651"/>
    </source>
</evidence>